<evidence type="ECO:0000256" key="1">
    <source>
        <dbReference type="SAM" id="MobiDB-lite"/>
    </source>
</evidence>
<protein>
    <submittedName>
        <fullName evidence="2">Uncharacterized protein</fullName>
    </submittedName>
</protein>
<gene>
    <name evidence="2" type="ORF">LMG3415_05291</name>
</gene>
<feature type="compositionally biased region" description="Low complexity" evidence="1">
    <location>
        <begin position="25"/>
        <end position="46"/>
    </location>
</feature>
<evidence type="ECO:0000313" key="2">
    <source>
        <dbReference type="EMBL" id="CAB3916978.1"/>
    </source>
</evidence>
<dbReference type="RefSeq" id="WP_180100476.1">
    <property type="nucleotide sequence ID" value="NZ_CADIKR010000009.1"/>
</dbReference>
<keyword evidence="3" id="KW-1185">Reference proteome</keyword>
<proteinExistence type="predicted"/>
<evidence type="ECO:0000313" key="3">
    <source>
        <dbReference type="Proteomes" id="UP000507140"/>
    </source>
</evidence>
<feature type="compositionally biased region" description="Pro residues" evidence="1">
    <location>
        <begin position="47"/>
        <end position="61"/>
    </location>
</feature>
<sequence length="113" mass="11218">MARKTTAQAAPSGDPLAPSALSDLAVATSPADAAPAVGEVGAAEPAATPPGPPDTAAPAPEPDAREWVKALVLHDSIYGKCGEVREFEAEQVPALKGAGYIDPHPKAVESAGG</sequence>
<comment type="caution">
    <text evidence="2">The sequence shown here is derived from an EMBL/GenBank/DDBJ whole genome shotgun (WGS) entry which is preliminary data.</text>
</comment>
<feature type="region of interest" description="Disordered" evidence="1">
    <location>
        <begin position="1"/>
        <end position="63"/>
    </location>
</feature>
<dbReference type="EMBL" id="CADIKR010000009">
    <property type="protein sequence ID" value="CAB3916978.1"/>
    <property type="molecule type" value="Genomic_DNA"/>
</dbReference>
<dbReference type="Proteomes" id="UP000507140">
    <property type="component" value="Unassembled WGS sequence"/>
</dbReference>
<organism evidence="2 3">
    <name type="scientific">Achromobacter mucicolens</name>
    <dbReference type="NCBI Taxonomy" id="1389922"/>
    <lineage>
        <taxon>Bacteria</taxon>
        <taxon>Pseudomonadati</taxon>
        <taxon>Pseudomonadota</taxon>
        <taxon>Betaproteobacteria</taxon>
        <taxon>Burkholderiales</taxon>
        <taxon>Alcaligenaceae</taxon>
        <taxon>Achromobacter</taxon>
    </lineage>
</organism>
<reference evidence="2 3" key="1">
    <citation type="submission" date="2020-04" db="EMBL/GenBank/DDBJ databases">
        <authorList>
            <person name="De Canck E."/>
        </authorList>
    </citation>
    <scope>NUCLEOTIDE SEQUENCE [LARGE SCALE GENOMIC DNA]</scope>
    <source>
        <strain evidence="2 3">LMG 3415</strain>
    </source>
</reference>
<accession>A0ABM8LKP7</accession>
<name>A0ABM8LKP7_9BURK</name>